<dbReference type="GO" id="GO:0047429">
    <property type="term" value="F:nucleoside triphosphate diphosphatase activity"/>
    <property type="evidence" value="ECO:0007669"/>
    <property type="project" value="InterPro"/>
</dbReference>
<keyword evidence="2" id="KW-1185">Reference proteome</keyword>
<dbReference type="GO" id="GO:0009143">
    <property type="term" value="P:nucleoside triphosphate catabolic process"/>
    <property type="evidence" value="ECO:0007669"/>
    <property type="project" value="InterPro"/>
</dbReference>
<dbReference type="CDD" id="cd11537">
    <property type="entry name" value="NTP-PPase_RS21-C6_like"/>
    <property type="match status" value="1"/>
</dbReference>
<dbReference type="Gene3D" id="1.10.287.1080">
    <property type="entry name" value="MazG-like"/>
    <property type="match status" value="1"/>
</dbReference>
<gene>
    <name evidence="1" type="ORF">GCM10011396_05500</name>
</gene>
<dbReference type="Pfam" id="PF12643">
    <property type="entry name" value="MazG-like"/>
    <property type="match status" value="1"/>
</dbReference>
<dbReference type="InterPro" id="IPR052555">
    <property type="entry name" value="dCTP_Pyrophosphatase"/>
</dbReference>
<evidence type="ECO:0000313" key="2">
    <source>
        <dbReference type="Proteomes" id="UP000637423"/>
    </source>
</evidence>
<dbReference type="PANTHER" id="PTHR46523:SF1">
    <property type="entry name" value="DCTP PYROPHOSPHATASE 1"/>
    <property type="match status" value="1"/>
</dbReference>
<reference evidence="1" key="1">
    <citation type="journal article" date="2014" name="Int. J. Syst. Evol. Microbiol.">
        <title>Complete genome sequence of Corynebacterium casei LMG S-19264T (=DSM 44701T), isolated from a smear-ripened cheese.</title>
        <authorList>
            <consortium name="US DOE Joint Genome Institute (JGI-PGF)"/>
            <person name="Walter F."/>
            <person name="Albersmeier A."/>
            <person name="Kalinowski J."/>
            <person name="Ruckert C."/>
        </authorList>
    </citation>
    <scope>NUCLEOTIDE SEQUENCE</scope>
    <source>
        <strain evidence="1">CGMCC 1.10998</strain>
    </source>
</reference>
<organism evidence="1 2">
    <name type="scientific">Undibacterium terreum</name>
    <dbReference type="NCBI Taxonomy" id="1224302"/>
    <lineage>
        <taxon>Bacteria</taxon>
        <taxon>Pseudomonadati</taxon>
        <taxon>Pseudomonadota</taxon>
        <taxon>Betaproteobacteria</taxon>
        <taxon>Burkholderiales</taxon>
        <taxon>Oxalobacteraceae</taxon>
        <taxon>Undibacterium</taxon>
    </lineage>
</organism>
<protein>
    <submittedName>
        <fullName evidence="1">Nucleotide pyrophosphohydrolase</fullName>
    </submittedName>
</protein>
<dbReference type="AlphaFoldDB" id="A0A916U6A2"/>
<dbReference type="RefSeq" id="WP_308789110.1">
    <property type="nucleotide sequence ID" value="NZ_BMED01000001.1"/>
</dbReference>
<dbReference type="InterPro" id="IPR025984">
    <property type="entry name" value="DCTPP"/>
</dbReference>
<reference evidence="1" key="2">
    <citation type="submission" date="2020-09" db="EMBL/GenBank/DDBJ databases">
        <authorList>
            <person name="Sun Q."/>
            <person name="Zhou Y."/>
        </authorList>
    </citation>
    <scope>NUCLEOTIDE SEQUENCE</scope>
    <source>
        <strain evidence="1">CGMCC 1.10998</strain>
    </source>
</reference>
<dbReference type="Proteomes" id="UP000637423">
    <property type="component" value="Unassembled WGS sequence"/>
</dbReference>
<name>A0A916U6A2_9BURK</name>
<sequence length="116" mass="13275">MMIDNQALCEELKAFAAERDWEQFHTPKNLAASISIEAAELLELFQWSRGQQWGELQDPKLKNRTAEELADILLYLIRFADLAGIDLEQAARQKMLANAAKYPAAEFKGSDRKYNE</sequence>
<proteinExistence type="predicted"/>
<dbReference type="PANTHER" id="PTHR46523">
    <property type="entry name" value="DCTP PYROPHOSPHATASE 1"/>
    <property type="match status" value="1"/>
</dbReference>
<dbReference type="PIRSF" id="PIRSF029826">
    <property type="entry name" value="UCP029826_pph"/>
    <property type="match status" value="1"/>
</dbReference>
<evidence type="ECO:0000313" key="1">
    <source>
        <dbReference type="EMBL" id="GGC61457.1"/>
    </source>
</evidence>
<dbReference type="SUPFAM" id="SSF101386">
    <property type="entry name" value="all-alpha NTP pyrophosphatases"/>
    <property type="match status" value="1"/>
</dbReference>
<comment type="caution">
    <text evidence="1">The sequence shown here is derived from an EMBL/GenBank/DDBJ whole genome shotgun (WGS) entry which is preliminary data.</text>
</comment>
<accession>A0A916U6A2</accession>
<dbReference type="EMBL" id="BMED01000001">
    <property type="protein sequence ID" value="GGC61457.1"/>
    <property type="molecule type" value="Genomic_DNA"/>
</dbReference>